<evidence type="ECO:0000256" key="1">
    <source>
        <dbReference type="PROSITE-ProRule" id="PRU00169"/>
    </source>
</evidence>
<dbReference type="SUPFAM" id="SSF50341">
    <property type="entry name" value="CheW-like"/>
    <property type="match status" value="1"/>
</dbReference>
<feature type="domain" description="CheW-like" evidence="3">
    <location>
        <begin position="15"/>
        <end position="154"/>
    </location>
</feature>
<organism evidence="4 5">
    <name type="scientific">Pueribacillus theae</name>
    <dbReference type="NCBI Taxonomy" id="2171751"/>
    <lineage>
        <taxon>Bacteria</taxon>
        <taxon>Bacillati</taxon>
        <taxon>Bacillota</taxon>
        <taxon>Bacilli</taxon>
        <taxon>Bacillales</taxon>
        <taxon>Bacillaceae</taxon>
        <taxon>Pueribacillus</taxon>
    </lineage>
</organism>
<dbReference type="PANTHER" id="PTHR47233">
    <property type="entry name" value="CHEMOTAXIS PROTEIN CHEV"/>
    <property type="match status" value="1"/>
</dbReference>
<dbReference type="Gene3D" id="2.40.50.180">
    <property type="entry name" value="CheA-289, Domain 4"/>
    <property type="match status" value="1"/>
</dbReference>
<dbReference type="EMBL" id="QCZG01000016">
    <property type="protein sequence ID" value="PWA11785.1"/>
    <property type="molecule type" value="Genomic_DNA"/>
</dbReference>
<sequence length="300" mass="33931">MQTNKGILLESGTNELEIVEFTIANSRFGINVIKVREIIPFFPATKIPFSHPNIEGVVSLRGEVVPVVHLANVLRLPVSAGKPSEKLIITEFNQLKVAFHVENVARIDRFSWEAIEQPNDLAKDLEGLITGIIHFDEDMILLPDFEKIIFDINPHTGITKDRIKTVGKRERSAKKILIAEDSALLRELLRETLEEVGYANLEFCVDGSEAYEKLEAYAKKGDIQNEIQLVITDIEMPKMDGHHLTKRIKEDERFNVLPVIIFSSLITNDLKHKGERVGADAQVSKPEVFSLVKQIDQYIL</sequence>
<dbReference type="Pfam" id="PF00072">
    <property type="entry name" value="Response_reg"/>
    <property type="match status" value="1"/>
</dbReference>
<dbReference type="AlphaFoldDB" id="A0A2U1K3G6"/>
<comment type="caution">
    <text evidence="4">The sequence shown here is derived from an EMBL/GenBank/DDBJ whole genome shotgun (WGS) entry which is preliminary data.</text>
</comment>
<accession>A0A2U1K3G6</accession>
<dbReference type="RefSeq" id="WP_116554578.1">
    <property type="nucleotide sequence ID" value="NZ_QCZG01000016.1"/>
</dbReference>
<dbReference type="InterPro" id="IPR036061">
    <property type="entry name" value="CheW-like_dom_sf"/>
</dbReference>
<reference evidence="4 5" key="1">
    <citation type="submission" date="2018-04" db="EMBL/GenBank/DDBJ databases">
        <title>Camelliibacillus theae gen. nov., sp. nov., isolated from Pu'er tea.</title>
        <authorList>
            <person name="Niu L."/>
        </authorList>
    </citation>
    <scope>NUCLEOTIDE SEQUENCE [LARGE SCALE GENOMIC DNA]</scope>
    <source>
        <strain evidence="4 5">T8</strain>
    </source>
</reference>
<keyword evidence="5" id="KW-1185">Reference proteome</keyword>
<evidence type="ECO:0000313" key="5">
    <source>
        <dbReference type="Proteomes" id="UP000245998"/>
    </source>
</evidence>
<evidence type="ECO:0000259" key="3">
    <source>
        <dbReference type="PROSITE" id="PS50851"/>
    </source>
</evidence>
<gene>
    <name evidence="4" type="ORF">DCC39_09085</name>
</gene>
<keyword evidence="1" id="KW-0597">Phosphoprotein</keyword>
<dbReference type="SUPFAM" id="SSF52172">
    <property type="entry name" value="CheY-like"/>
    <property type="match status" value="1"/>
</dbReference>
<dbReference type="OrthoDB" id="9806105at2"/>
<dbReference type="PROSITE" id="PS50851">
    <property type="entry name" value="CHEW"/>
    <property type="match status" value="1"/>
</dbReference>
<dbReference type="GO" id="GO:0006935">
    <property type="term" value="P:chemotaxis"/>
    <property type="evidence" value="ECO:0007669"/>
    <property type="project" value="InterPro"/>
</dbReference>
<evidence type="ECO:0000259" key="2">
    <source>
        <dbReference type="PROSITE" id="PS50110"/>
    </source>
</evidence>
<dbReference type="InterPro" id="IPR002545">
    <property type="entry name" value="CheW-lke_dom"/>
</dbReference>
<dbReference type="SMART" id="SM00448">
    <property type="entry name" value="REC"/>
    <property type="match status" value="1"/>
</dbReference>
<dbReference type="Gene3D" id="2.30.30.40">
    <property type="entry name" value="SH3 Domains"/>
    <property type="match status" value="1"/>
</dbReference>
<dbReference type="InterPro" id="IPR001789">
    <property type="entry name" value="Sig_transdc_resp-reg_receiver"/>
</dbReference>
<dbReference type="GO" id="GO:0000160">
    <property type="term" value="P:phosphorelay signal transduction system"/>
    <property type="evidence" value="ECO:0007669"/>
    <property type="project" value="InterPro"/>
</dbReference>
<dbReference type="InterPro" id="IPR011006">
    <property type="entry name" value="CheY-like_superfamily"/>
</dbReference>
<dbReference type="Pfam" id="PF01584">
    <property type="entry name" value="CheW"/>
    <property type="match status" value="1"/>
</dbReference>
<dbReference type="PROSITE" id="PS50110">
    <property type="entry name" value="RESPONSE_REGULATORY"/>
    <property type="match status" value="1"/>
</dbReference>
<feature type="domain" description="Response regulatory" evidence="2">
    <location>
        <begin position="175"/>
        <end position="300"/>
    </location>
</feature>
<dbReference type="InterPro" id="IPR024181">
    <property type="entry name" value="Chemotax_regulator_CheV"/>
</dbReference>
<name>A0A2U1K3G6_9BACI</name>
<proteinExistence type="predicted"/>
<feature type="modified residue" description="4-aspartylphosphate" evidence="1">
    <location>
        <position position="233"/>
    </location>
</feature>
<dbReference type="PIRSF" id="PIRSF002867">
    <property type="entry name" value="CheV"/>
    <property type="match status" value="1"/>
</dbReference>
<dbReference type="Gene3D" id="3.40.50.2300">
    <property type="match status" value="1"/>
</dbReference>
<dbReference type="Proteomes" id="UP000245998">
    <property type="component" value="Unassembled WGS sequence"/>
</dbReference>
<dbReference type="SMART" id="SM00260">
    <property type="entry name" value="CheW"/>
    <property type="match status" value="1"/>
</dbReference>
<protein>
    <submittedName>
        <fullName evidence="4">Chemotaxis protein CheV</fullName>
    </submittedName>
</protein>
<evidence type="ECO:0000313" key="4">
    <source>
        <dbReference type="EMBL" id="PWA11785.1"/>
    </source>
</evidence>
<dbReference type="PANTHER" id="PTHR47233:SF3">
    <property type="entry name" value="CHEMOTAXIS PROTEIN CHEV"/>
    <property type="match status" value="1"/>
</dbReference>